<dbReference type="PANTHER" id="PTHR45875:SF1">
    <property type="entry name" value="METHYLTRANSFERASE N6AMT1"/>
    <property type="match status" value="1"/>
</dbReference>
<dbReference type="SUPFAM" id="SSF53335">
    <property type="entry name" value="S-adenosyl-L-methionine-dependent methyltransferases"/>
    <property type="match status" value="1"/>
</dbReference>
<feature type="domain" description="Methyltransferase" evidence="5">
    <location>
        <begin position="35"/>
        <end position="97"/>
    </location>
</feature>
<dbReference type="GO" id="GO:0035657">
    <property type="term" value="C:eRF1 methyltransferase complex"/>
    <property type="evidence" value="ECO:0007669"/>
    <property type="project" value="TreeGrafter"/>
</dbReference>
<dbReference type="PANTHER" id="PTHR45875">
    <property type="entry name" value="METHYLTRANSFERASE N6AMT1"/>
    <property type="match status" value="1"/>
</dbReference>
<evidence type="ECO:0000313" key="7">
    <source>
        <dbReference type="Proteomes" id="UP000011867"/>
    </source>
</evidence>
<keyword evidence="2 6" id="KW-0489">Methyltransferase</keyword>
<dbReference type="Proteomes" id="UP000011867">
    <property type="component" value="Chromosome"/>
</dbReference>
<dbReference type="eggNOG" id="arCOG00109">
    <property type="taxonomic scope" value="Archaea"/>
</dbReference>
<evidence type="ECO:0000256" key="2">
    <source>
        <dbReference type="ARBA" id="ARBA00022603"/>
    </source>
</evidence>
<dbReference type="Pfam" id="PF13649">
    <property type="entry name" value="Methyltransf_25"/>
    <property type="match status" value="1"/>
</dbReference>
<dbReference type="GO" id="GO:0008757">
    <property type="term" value="F:S-adenosylmethionine-dependent methyltransferase activity"/>
    <property type="evidence" value="ECO:0007669"/>
    <property type="project" value="TreeGrafter"/>
</dbReference>
<keyword evidence="4" id="KW-0949">S-adenosyl-L-methionine</keyword>
<dbReference type="OrthoDB" id="27149at2157"/>
<evidence type="ECO:0000256" key="3">
    <source>
        <dbReference type="ARBA" id="ARBA00022679"/>
    </source>
</evidence>
<evidence type="ECO:0000313" key="6">
    <source>
        <dbReference type="EMBL" id="CCQ36881.1"/>
    </source>
</evidence>
<protein>
    <submittedName>
        <fullName evidence="6">Probable S-adenosylmethionine-dependent methyltransferase PrmC</fullName>
        <ecNumber evidence="6">2.1.1.-</ecNumber>
    </submittedName>
</protein>
<dbReference type="InterPro" id="IPR041698">
    <property type="entry name" value="Methyltransf_25"/>
</dbReference>
<comment type="similarity">
    <text evidence="1">Belongs to the eukaryotic/archaeal PrmC-related family.</text>
</comment>
<dbReference type="InterPro" id="IPR052190">
    <property type="entry name" value="Euk-Arch_PrmC-MTase"/>
</dbReference>
<dbReference type="InterPro" id="IPR002052">
    <property type="entry name" value="DNA_methylase_N6_adenine_CS"/>
</dbReference>
<dbReference type="GO" id="GO:0008276">
    <property type="term" value="F:protein methyltransferase activity"/>
    <property type="evidence" value="ECO:0007669"/>
    <property type="project" value="TreeGrafter"/>
</dbReference>
<dbReference type="KEGG" id="nmo:Nmlp_2728"/>
<dbReference type="RefSeq" id="WP_015409647.1">
    <property type="nucleotide sequence ID" value="NC_020388.1"/>
</dbReference>
<evidence type="ECO:0000256" key="1">
    <source>
        <dbReference type="ARBA" id="ARBA00006149"/>
    </source>
</evidence>
<dbReference type="InterPro" id="IPR004557">
    <property type="entry name" value="PrmC-related"/>
</dbReference>
<dbReference type="Gene3D" id="3.40.50.150">
    <property type="entry name" value="Vaccinia Virus protein VP39"/>
    <property type="match status" value="1"/>
</dbReference>
<accession>M1XRL7</accession>
<organism evidence="6 7">
    <name type="scientific">Natronomonas moolapensis (strain DSM 18674 / CECT 7526 / JCM 14361 / 8.8.11)</name>
    <dbReference type="NCBI Taxonomy" id="268739"/>
    <lineage>
        <taxon>Archaea</taxon>
        <taxon>Methanobacteriati</taxon>
        <taxon>Methanobacteriota</taxon>
        <taxon>Stenosarchaea group</taxon>
        <taxon>Halobacteria</taxon>
        <taxon>Halobacteriales</taxon>
        <taxon>Natronomonadaceae</taxon>
        <taxon>Natronomonas</taxon>
    </lineage>
</organism>
<dbReference type="AlphaFoldDB" id="M1XRL7"/>
<evidence type="ECO:0000259" key="5">
    <source>
        <dbReference type="Pfam" id="PF13649"/>
    </source>
</evidence>
<dbReference type="EC" id="2.1.1.-" evidence="6"/>
<sequence length="191" mass="20585">MKLAEQRGMATVYEPAEDSRLLATAAIDRIDGGRVLEVGVGSGYVADRIAAETPADVVGCDINPEACRRTRSAGIEAVRSDLTHAFLADSFDAVVFNPPYLPTPPEEEWDDPLEYALSGGEDGRRVIRPFLSDLGRVLRPSGRAYLLVSTLTDVDAVVELADEAGLGAEAVDEASFPFERLVVLEITHANR</sequence>
<dbReference type="HOGENOM" id="CLU_018398_6_2_2"/>
<keyword evidence="7" id="KW-1185">Reference proteome</keyword>
<dbReference type="PROSITE" id="PS00092">
    <property type="entry name" value="N6_MTASE"/>
    <property type="match status" value="1"/>
</dbReference>
<dbReference type="InterPro" id="IPR029063">
    <property type="entry name" value="SAM-dependent_MTases_sf"/>
</dbReference>
<gene>
    <name evidence="6" type="primary">prmC</name>
    <name evidence="6" type="ordered locus">Nmlp_2728</name>
</gene>
<dbReference type="NCBIfam" id="TIGR00537">
    <property type="entry name" value="hemK_rel_arch"/>
    <property type="match status" value="1"/>
</dbReference>
<reference evidence="6 7" key="1">
    <citation type="journal article" date="2013" name="Genome Announc.">
        <title>Genome of the haloarchaeon Natronomonas moolapensis, a neutrophilic member of a previously haloalkaliphilic genus.</title>
        <authorList>
            <person name="Dyall-Smith M.L."/>
            <person name="Pfeiffer F."/>
            <person name="Oberwinkler T."/>
            <person name="Klee K."/>
            <person name="Rampp M."/>
            <person name="Palm P."/>
            <person name="Gross K."/>
            <person name="Schuster S.C."/>
            <person name="Oesterhelt D."/>
        </authorList>
    </citation>
    <scope>NUCLEOTIDE SEQUENCE [LARGE SCALE GENOMIC DNA]</scope>
    <source>
        <strain evidence="7">DSM 18674 / JCM 14361 / 8.8.11</strain>
    </source>
</reference>
<dbReference type="CDD" id="cd02440">
    <property type="entry name" value="AdoMet_MTases"/>
    <property type="match status" value="1"/>
</dbReference>
<dbReference type="NCBIfam" id="NF011527">
    <property type="entry name" value="PRK14968.1-1"/>
    <property type="match status" value="1"/>
</dbReference>
<name>M1XRL7_NATM8</name>
<evidence type="ECO:0000256" key="4">
    <source>
        <dbReference type="ARBA" id="ARBA00022691"/>
    </source>
</evidence>
<dbReference type="GO" id="GO:0032259">
    <property type="term" value="P:methylation"/>
    <property type="evidence" value="ECO:0007669"/>
    <property type="project" value="UniProtKB-KW"/>
</dbReference>
<dbReference type="EMBL" id="HF582854">
    <property type="protein sequence ID" value="CCQ36881.1"/>
    <property type="molecule type" value="Genomic_DNA"/>
</dbReference>
<keyword evidence="3 6" id="KW-0808">Transferase</keyword>
<proteinExistence type="inferred from homology"/>
<dbReference type="GeneID" id="14652759"/>
<dbReference type="STRING" id="268739.Nmlp_2728"/>
<dbReference type="GO" id="GO:0003676">
    <property type="term" value="F:nucleic acid binding"/>
    <property type="evidence" value="ECO:0007669"/>
    <property type="project" value="InterPro"/>
</dbReference>